<dbReference type="GeneID" id="19970510"/>
<dbReference type="HOGENOM" id="CLU_930720_0_0_1"/>
<proteinExistence type="predicted"/>
<sequence>MANSKRPLEESYAGQNTSQIAKAAKTAHVQGAETENQPQDVVQHIASYIPYTRGHHPSLDVLDPNRQTTPYIAPRYPSPAWRAPDLLPQASQPRHMPYESLTAQSYPRPAERNRPAWPSAPTNLGGRLPPGGPNGPLSGLYEVLRQQQDRWQSPIATLPQPPSVWQDPDRESDGLKSKPGVINETLVQDIREAMQKKDGEVFVTVLIGNDERWVGSHLVSINHSFEGAVDAARNTANDQGWDDDCCIENASDTSNRINDKFISKHAELGNDVVILDFPDDEVYEDYGGVIRINLEKIKQ</sequence>
<dbReference type="VEuPathDB" id="FungiDB:HMPREF1541_03171"/>
<organism evidence="2 3">
    <name type="scientific">Cyphellophora europaea (strain CBS 101466)</name>
    <name type="common">Phialophora europaea</name>
    <dbReference type="NCBI Taxonomy" id="1220924"/>
    <lineage>
        <taxon>Eukaryota</taxon>
        <taxon>Fungi</taxon>
        <taxon>Dikarya</taxon>
        <taxon>Ascomycota</taxon>
        <taxon>Pezizomycotina</taxon>
        <taxon>Eurotiomycetes</taxon>
        <taxon>Chaetothyriomycetidae</taxon>
        <taxon>Chaetothyriales</taxon>
        <taxon>Cyphellophoraceae</taxon>
        <taxon>Cyphellophora</taxon>
    </lineage>
</organism>
<dbReference type="EMBL" id="KB822719">
    <property type="protein sequence ID" value="ETN41236.1"/>
    <property type="molecule type" value="Genomic_DNA"/>
</dbReference>
<reference evidence="2 3" key="1">
    <citation type="submission" date="2013-03" db="EMBL/GenBank/DDBJ databases">
        <title>The Genome Sequence of Phialophora europaea CBS 101466.</title>
        <authorList>
            <consortium name="The Broad Institute Genomics Platform"/>
            <person name="Cuomo C."/>
            <person name="de Hoog S."/>
            <person name="Gorbushina A."/>
            <person name="Walker B."/>
            <person name="Young S.K."/>
            <person name="Zeng Q."/>
            <person name="Gargeya S."/>
            <person name="Fitzgerald M."/>
            <person name="Haas B."/>
            <person name="Abouelleil A."/>
            <person name="Allen A.W."/>
            <person name="Alvarado L."/>
            <person name="Arachchi H.M."/>
            <person name="Berlin A.M."/>
            <person name="Chapman S.B."/>
            <person name="Gainer-Dewar J."/>
            <person name="Goldberg J."/>
            <person name="Griggs A."/>
            <person name="Gujja S."/>
            <person name="Hansen M."/>
            <person name="Howarth C."/>
            <person name="Imamovic A."/>
            <person name="Ireland A."/>
            <person name="Larimer J."/>
            <person name="McCowan C."/>
            <person name="Murphy C."/>
            <person name="Pearson M."/>
            <person name="Poon T.W."/>
            <person name="Priest M."/>
            <person name="Roberts A."/>
            <person name="Saif S."/>
            <person name="Shea T."/>
            <person name="Sisk P."/>
            <person name="Sykes S."/>
            <person name="Wortman J."/>
            <person name="Nusbaum C."/>
            <person name="Birren B."/>
        </authorList>
    </citation>
    <scope>NUCLEOTIDE SEQUENCE [LARGE SCALE GENOMIC DNA]</scope>
    <source>
        <strain evidence="2 3">CBS 101466</strain>
    </source>
</reference>
<dbReference type="Proteomes" id="UP000030752">
    <property type="component" value="Unassembled WGS sequence"/>
</dbReference>
<keyword evidence="3" id="KW-1185">Reference proteome</keyword>
<dbReference type="InParanoid" id="W2RXI3"/>
<feature type="region of interest" description="Disordered" evidence="1">
    <location>
        <begin position="1"/>
        <end position="40"/>
    </location>
</feature>
<protein>
    <submittedName>
        <fullName evidence="2">Uncharacterized protein</fullName>
    </submittedName>
</protein>
<gene>
    <name evidence="2" type="ORF">HMPREF1541_03171</name>
</gene>
<evidence type="ECO:0000313" key="2">
    <source>
        <dbReference type="EMBL" id="ETN41236.1"/>
    </source>
</evidence>
<dbReference type="AlphaFoldDB" id="W2RXI3"/>
<feature type="region of interest" description="Disordered" evidence="1">
    <location>
        <begin position="155"/>
        <end position="178"/>
    </location>
</feature>
<accession>W2RXI3</accession>
<name>W2RXI3_CYPE1</name>
<dbReference type="RefSeq" id="XP_008715745.1">
    <property type="nucleotide sequence ID" value="XM_008717523.1"/>
</dbReference>
<evidence type="ECO:0000313" key="3">
    <source>
        <dbReference type="Proteomes" id="UP000030752"/>
    </source>
</evidence>
<evidence type="ECO:0000256" key="1">
    <source>
        <dbReference type="SAM" id="MobiDB-lite"/>
    </source>
</evidence>
<feature type="region of interest" description="Disordered" evidence="1">
    <location>
        <begin position="105"/>
        <end position="129"/>
    </location>
</feature>
<feature type="compositionally biased region" description="Basic and acidic residues" evidence="1">
    <location>
        <begin position="167"/>
        <end position="176"/>
    </location>
</feature>